<proteinExistence type="predicted"/>
<name>A0A381ZS93_9ZZZZ</name>
<organism evidence="1">
    <name type="scientific">marine metagenome</name>
    <dbReference type="NCBI Taxonomy" id="408172"/>
    <lineage>
        <taxon>unclassified sequences</taxon>
        <taxon>metagenomes</taxon>
        <taxon>ecological metagenomes</taxon>
    </lineage>
</organism>
<protein>
    <submittedName>
        <fullName evidence="1">Uncharacterized protein</fullName>
    </submittedName>
</protein>
<sequence>MSHSKDNAGQFLEAYILHASGKGMEDIFEVLNERYQGQSASLTTIGGWLQSYRTIPEHVVAQDKEFEWHECEEYGIPWEASRLLMSLLEAYEYPPSARTAKWIWRISCVADWSGASDKLLQLADMYTNHERELLFNDKTTFTYEDLNTEVHLQSSALRATEERRTS</sequence>
<dbReference type="EMBL" id="UINC01022368">
    <property type="protein sequence ID" value="SVA91831.1"/>
    <property type="molecule type" value="Genomic_DNA"/>
</dbReference>
<accession>A0A381ZS93</accession>
<gene>
    <name evidence="1" type="ORF">METZ01_LOCUS144685</name>
</gene>
<dbReference type="AlphaFoldDB" id="A0A381ZS93"/>
<reference evidence="1" key="1">
    <citation type="submission" date="2018-05" db="EMBL/GenBank/DDBJ databases">
        <authorList>
            <person name="Lanie J.A."/>
            <person name="Ng W.-L."/>
            <person name="Kazmierczak K.M."/>
            <person name="Andrzejewski T.M."/>
            <person name="Davidsen T.M."/>
            <person name="Wayne K.J."/>
            <person name="Tettelin H."/>
            <person name="Glass J.I."/>
            <person name="Rusch D."/>
            <person name="Podicherti R."/>
            <person name="Tsui H.-C.T."/>
            <person name="Winkler M.E."/>
        </authorList>
    </citation>
    <scope>NUCLEOTIDE SEQUENCE</scope>
</reference>
<evidence type="ECO:0000313" key="1">
    <source>
        <dbReference type="EMBL" id="SVA91831.1"/>
    </source>
</evidence>